<sequence length="203" mass="22833">MHLHRRLRNGENDLKKNTTHISSPGITQPRAPRLAAARDPMEEVQAAVTAHLDQVSGLVQAVSSELRSGIGPAADSLRAFVRAVDWTEPWLMGLMAFHATLLLTVVGLRRNANLQFFLLFLAYSGVYLAQKMNIYLAKHWKSFASRNYFDPAGVFISVVWSGPLIFIAIITVVSSLITLCQLMVKWKRAELKHRVRLARDKQE</sequence>
<dbReference type="Proteomes" id="UP001732700">
    <property type="component" value="Chromosome 1A"/>
</dbReference>
<reference evidence="1" key="1">
    <citation type="submission" date="2021-05" db="EMBL/GenBank/DDBJ databases">
        <authorList>
            <person name="Scholz U."/>
            <person name="Mascher M."/>
            <person name="Fiebig A."/>
        </authorList>
    </citation>
    <scope>NUCLEOTIDE SEQUENCE [LARGE SCALE GENOMIC DNA]</scope>
</reference>
<keyword evidence="2" id="KW-1185">Reference proteome</keyword>
<organism evidence="1 2">
    <name type="scientific">Avena sativa</name>
    <name type="common">Oat</name>
    <dbReference type="NCBI Taxonomy" id="4498"/>
    <lineage>
        <taxon>Eukaryota</taxon>
        <taxon>Viridiplantae</taxon>
        <taxon>Streptophyta</taxon>
        <taxon>Embryophyta</taxon>
        <taxon>Tracheophyta</taxon>
        <taxon>Spermatophyta</taxon>
        <taxon>Magnoliopsida</taxon>
        <taxon>Liliopsida</taxon>
        <taxon>Poales</taxon>
        <taxon>Poaceae</taxon>
        <taxon>BOP clade</taxon>
        <taxon>Pooideae</taxon>
        <taxon>Poodae</taxon>
        <taxon>Poeae</taxon>
        <taxon>Poeae Chloroplast Group 1 (Aveneae type)</taxon>
        <taxon>Aveninae</taxon>
        <taxon>Avena</taxon>
    </lineage>
</organism>
<evidence type="ECO:0000313" key="1">
    <source>
        <dbReference type="EnsemblPlants" id="AVESA.00010b.r2.1AG0013210.1.CDS"/>
    </source>
</evidence>
<proteinExistence type="predicted"/>
<dbReference type="EnsemblPlants" id="AVESA.00010b.r2.1AG0013210.1">
    <property type="protein sequence ID" value="AVESA.00010b.r2.1AG0013210.1.CDS"/>
    <property type="gene ID" value="AVESA.00010b.r2.1AG0013210"/>
</dbReference>
<protein>
    <submittedName>
        <fullName evidence="1">Uncharacterized protein</fullName>
    </submittedName>
</protein>
<name>A0ACD5T955_AVESA</name>
<reference evidence="1" key="2">
    <citation type="submission" date="2025-09" db="UniProtKB">
        <authorList>
            <consortium name="EnsemblPlants"/>
        </authorList>
    </citation>
    <scope>IDENTIFICATION</scope>
</reference>
<evidence type="ECO:0000313" key="2">
    <source>
        <dbReference type="Proteomes" id="UP001732700"/>
    </source>
</evidence>
<accession>A0ACD5T955</accession>